<dbReference type="GO" id="GO:0005829">
    <property type="term" value="C:cytosol"/>
    <property type="evidence" value="ECO:0007669"/>
    <property type="project" value="TreeGrafter"/>
</dbReference>
<keyword evidence="6" id="KW-1003">Cell membrane</keyword>
<evidence type="ECO:0000256" key="7">
    <source>
        <dbReference type="PROSITE-ProRule" id="PRU01050"/>
    </source>
</evidence>
<evidence type="ECO:0000256" key="2">
    <source>
        <dbReference type="ARBA" id="ARBA00020484"/>
    </source>
</evidence>
<evidence type="ECO:0000259" key="10">
    <source>
        <dbReference type="PROSITE" id="PS51713"/>
    </source>
</evidence>
<feature type="domain" description="KH type-2" evidence="9">
    <location>
        <begin position="376"/>
        <end position="452"/>
    </location>
</feature>
<dbReference type="InterPro" id="IPR027417">
    <property type="entry name" value="P-loop_NTPase"/>
</dbReference>
<dbReference type="InterPro" id="IPR015946">
    <property type="entry name" value="KH_dom-like_a/b"/>
</dbReference>
<keyword evidence="4 6" id="KW-0694">RNA-binding</keyword>
<dbReference type="InterPro" id="IPR030388">
    <property type="entry name" value="G_ERA_dom"/>
</dbReference>
<evidence type="ECO:0000313" key="12">
    <source>
        <dbReference type="Proteomes" id="UP000243376"/>
    </source>
</evidence>
<feature type="binding site" evidence="6">
    <location>
        <begin position="233"/>
        <end position="237"/>
    </location>
    <ligand>
        <name>GTP</name>
        <dbReference type="ChEBI" id="CHEBI:37565"/>
    </ligand>
</feature>
<dbReference type="GO" id="GO:0043024">
    <property type="term" value="F:ribosomal small subunit binding"/>
    <property type="evidence" value="ECO:0007669"/>
    <property type="project" value="TreeGrafter"/>
</dbReference>
<feature type="region of interest" description="G1" evidence="7">
    <location>
        <begin position="186"/>
        <end position="193"/>
    </location>
</feature>
<sequence length="472" mass="52672">MKYCSLDQDVGTLYFYFADLAEGQVVAAMEYPAHLLLDAQGAIFGCRIDLDDDVILSQLELVLDGPYNWLDGEYGHLYVRVADEEPAEVVALHDVAVLDLDADDVVLGIEVLLSEQWRTSERLSRLAPLMVSFDDEPVAGEGPIVFTPTSPTEEEAQEEGVEGIETLADTTVPLDQWRSGFVALVGKPNVGKSTLLNALLGQKVAIVSPRPQTTRVPVRGILSRPGEQIIFIDTPGIHEPNHRLGKLMVELAERTLPNADVICFMVDISQPPSRLDRMIAQEVQRAHGHKLLVLNKVDQKPRQPGANYLPAYRELGEWEMEIAISARRRLGLTALLSEIGRRLPSGPPLYPLDQITDQTEQQLAAEFVREKALFYLQQEVPHAIAVEVEEWIEKETATYIRMTINVEKESQKGILIGAGGSMLKKIGSAARTSIERMLGRPVYLDLWVKVRHNWRDDPSALGWLGYRAKNFL</sequence>
<gene>
    <name evidence="6" type="primary">era</name>
    <name evidence="11" type="ORF">C0184_13175</name>
</gene>
<feature type="binding site" evidence="6">
    <location>
        <begin position="295"/>
        <end position="298"/>
    </location>
    <ligand>
        <name>GTP</name>
        <dbReference type="ChEBI" id="CHEBI:37565"/>
    </ligand>
</feature>
<accession>A0A2J6WXX0</accession>
<dbReference type="GO" id="GO:0003924">
    <property type="term" value="F:GTPase activity"/>
    <property type="evidence" value="ECO:0007669"/>
    <property type="project" value="UniProtKB-UniRule"/>
</dbReference>
<name>A0A2J6WXX0_9CHLR</name>
<comment type="subcellular location">
    <subcellularLocation>
        <location evidence="6">Cytoplasm</location>
    </subcellularLocation>
    <subcellularLocation>
        <location evidence="6">Cell membrane</location>
        <topology evidence="6">Peripheral membrane protein</topology>
    </subcellularLocation>
</comment>
<feature type="region of interest" description="G5" evidence="7">
    <location>
        <begin position="324"/>
        <end position="326"/>
    </location>
</feature>
<keyword evidence="6" id="KW-0472">Membrane</keyword>
<dbReference type="GO" id="GO:0000028">
    <property type="term" value="P:ribosomal small subunit assembly"/>
    <property type="evidence" value="ECO:0007669"/>
    <property type="project" value="TreeGrafter"/>
</dbReference>
<dbReference type="PANTHER" id="PTHR42698">
    <property type="entry name" value="GTPASE ERA"/>
    <property type="match status" value="1"/>
</dbReference>
<evidence type="ECO:0000256" key="3">
    <source>
        <dbReference type="ARBA" id="ARBA00022741"/>
    </source>
</evidence>
<proteinExistence type="inferred from homology"/>
<dbReference type="NCBIfam" id="TIGR00231">
    <property type="entry name" value="small_GTP"/>
    <property type="match status" value="1"/>
</dbReference>
<dbReference type="HAMAP" id="MF_00367">
    <property type="entry name" value="GTPase_Era"/>
    <property type="match status" value="1"/>
</dbReference>
<dbReference type="InterPro" id="IPR005662">
    <property type="entry name" value="GTPase_Era-like"/>
</dbReference>
<dbReference type="PROSITE" id="PS50823">
    <property type="entry name" value="KH_TYPE_2"/>
    <property type="match status" value="1"/>
</dbReference>
<reference evidence="11 12" key="1">
    <citation type="submission" date="2018-01" db="EMBL/GenBank/DDBJ databases">
        <title>Metagenomic assembled genomes from two thermal pools in the Uzon Caldera, Kamchatka, Russia.</title>
        <authorList>
            <person name="Wilkins L."/>
            <person name="Ettinger C."/>
        </authorList>
    </citation>
    <scope>NUCLEOTIDE SEQUENCE [LARGE SCALE GENOMIC DNA]</scope>
    <source>
        <strain evidence="11">ZAV-02</strain>
    </source>
</reference>
<evidence type="ECO:0000256" key="1">
    <source>
        <dbReference type="ARBA" id="ARBA00007921"/>
    </source>
</evidence>
<evidence type="ECO:0000313" key="11">
    <source>
        <dbReference type="EMBL" id="PMP76141.1"/>
    </source>
</evidence>
<evidence type="ECO:0000259" key="9">
    <source>
        <dbReference type="PROSITE" id="PS50823"/>
    </source>
</evidence>
<dbReference type="SUPFAM" id="SSF52540">
    <property type="entry name" value="P-loop containing nucleoside triphosphate hydrolases"/>
    <property type="match status" value="1"/>
</dbReference>
<evidence type="ECO:0000256" key="6">
    <source>
        <dbReference type="HAMAP-Rule" id="MF_00367"/>
    </source>
</evidence>
<dbReference type="GO" id="GO:0005886">
    <property type="term" value="C:plasma membrane"/>
    <property type="evidence" value="ECO:0007669"/>
    <property type="project" value="UniProtKB-SubCell"/>
</dbReference>
<dbReference type="NCBIfam" id="TIGR00436">
    <property type="entry name" value="era"/>
    <property type="match status" value="1"/>
</dbReference>
<dbReference type="GO" id="GO:0070181">
    <property type="term" value="F:small ribosomal subunit rRNA binding"/>
    <property type="evidence" value="ECO:0007669"/>
    <property type="project" value="UniProtKB-UniRule"/>
</dbReference>
<dbReference type="InterPro" id="IPR004044">
    <property type="entry name" value="KH_dom_type_2"/>
</dbReference>
<dbReference type="Pfam" id="PF07650">
    <property type="entry name" value="KH_2"/>
    <property type="match status" value="1"/>
</dbReference>
<dbReference type="InterPro" id="IPR005225">
    <property type="entry name" value="Small_GTP-bd"/>
</dbReference>
<dbReference type="NCBIfam" id="NF000908">
    <property type="entry name" value="PRK00089.1"/>
    <property type="match status" value="1"/>
</dbReference>
<feature type="region of interest" description="G2" evidence="7">
    <location>
        <begin position="212"/>
        <end position="216"/>
    </location>
</feature>
<dbReference type="EMBL" id="PNIQ01000882">
    <property type="protein sequence ID" value="PMP76141.1"/>
    <property type="molecule type" value="Genomic_DNA"/>
</dbReference>
<dbReference type="Proteomes" id="UP000243376">
    <property type="component" value="Unassembled WGS sequence"/>
</dbReference>
<dbReference type="CDD" id="cd04163">
    <property type="entry name" value="Era"/>
    <property type="match status" value="1"/>
</dbReference>
<comment type="function">
    <text evidence="6">An essential GTPase that binds both GDP and GTP, with rapid nucleotide exchange. Plays a role in 16S rRNA processing and 30S ribosomal subunit biogenesis and possibly also in cell cycle regulation and energy metabolism.</text>
</comment>
<dbReference type="PRINTS" id="PR00326">
    <property type="entry name" value="GTP1OBG"/>
</dbReference>
<protein>
    <recommendedName>
        <fullName evidence="2 6">GTPase Era</fullName>
    </recommendedName>
</protein>
<evidence type="ECO:0000256" key="4">
    <source>
        <dbReference type="ARBA" id="ARBA00022884"/>
    </source>
</evidence>
<feature type="region of interest" description="G3" evidence="7">
    <location>
        <begin position="233"/>
        <end position="236"/>
    </location>
</feature>
<dbReference type="Gene3D" id="3.40.50.300">
    <property type="entry name" value="P-loop containing nucleotide triphosphate hydrolases"/>
    <property type="match status" value="1"/>
</dbReference>
<feature type="binding site" evidence="6">
    <location>
        <begin position="186"/>
        <end position="193"/>
    </location>
    <ligand>
        <name>GTP</name>
        <dbReference type="ChEBI" id="CHEBI:37565"/>
    </ligand>
</feature>
<keyword evidence="6" id="KW-0699">rRNA-binding</keyword>
<evidence type="ECO:0000256" key="5">
    <source>
        <dbReference type="ARBA" id="ARBA00023134"/>
    </source>
</evidence>
<dbReference type="GO" id="GO:0005525">
    <property type="term" value="F:GTP binding"/>
    <property type="evidence" value="ECO:0007669"/>
    <property type="project" value="UniProtKB-UniRule"/>
</dbReference>
<comment type="similarity">
    <text evidence="1 6 7 8">Belongs to the TRAFAC class TrmE-Era-EngA-EngB-Septin-like GTPase superfamily. Era GTPase family.</text>
</comment>
<keyword evidence="6" id="KW-0690">Ribosome biogenesis</keyword>
<dbReference type="AlphaFoldDB" id="A0A2J6WXX0"/>
<dbReference type="InterPro" id="IPR009019">
    <property type="entry name" value="KH_sf_prok-type"/>
</dbReference>
<organism evidence="11 12">
    <name type="scientific">Chloroflexus aggregans</name>
    <dbReference type="NCBI Taxonomy" id="152260"/>
    <lineage>
        <taxon>Bacteria</taxon>
        <taxon>Bacillati</taxon>
        <taxon>Chloroflexota</taxon>
        <taxon>Chloroflexia</taxon>
        <taxon>Chloroflexales</taxon>
        <taxon>Chloroflexineae</taxon>
        <taxon>Chloroflexaceae</taxon>
        <taxon>Chloroflexus</taxon>
    </lineage>
</organism>
<dbReference type="CDD" id="cd22534">
    <property type="entry name" value="KH-II_Era"/>
    <property type="match status" value="1"/>
</dbReference>
<dbReference type="Pfam" id="PF01926">
    <property type="entry name" value="MMR_HSR1"/>
    <property type="match status" value="1"/>
</dbReference>
<evidence type="ECO:0000256" key="8">
    <source>
        <dbReference type="RuleBase" id="RU003761"/>
    </source>
</evidence>
<dbReference type="InterPro" id="IPR006073">
    <property type="entry name" value="GTP-bd"/>
</dbReference>
<keyword evidence="5 6" id="KW-0342">GTP-binding</keyword>
<feature type="region of interest" description="G4" evidence="7">
    <location>
        <begin position="295"/>
        <end position="298"/>
    </location>
</feature>
<comment type="caution">
    <text evidence="11">The sequence shown here is derived from an EMBL/GenBank/DDBJ whole genome shotgun (WGS) entry which is preliminary data.</text>
</comment>
<dbReference type="FunFam" id="3.30.300.20:FF:000003">
    <property type="entry name" value="GTPase Era"/>
    <property type="match status" value="1"/>
</dbReference>
<dbReference type="Gene3D" id="3.30.300.20">
    <property type="match status" value="1"/>
</dbReference>
<dbReference type="PANTHER" id="PTHR42698:SF1">
    <property type="entry name" value="GTPASE ERA, MITOCHONDRIAL"/>
    <property type="match status" value="1"/>
</dbReference>
<comment type="subunit">
    <text evidence="6">Monomer.</text>
</comment>
<dbReference type="SUPFAM" id="SSF54814">
    <property type="entry name" value="Prokaryotic type KH domain (KH-domain type II)"/>
    <property type="match status" value="1"/>
</dbReference>
<dbReference type="PROSITE" id="PS51713">
    <property type="entry name" value="G_ERA"/>
    <property type="match status" value="1"/>
</dbReference>
<feature type="domain" description="Era-type G" evidence="10">
    <location>
        <begin position="178"/>
        <end position="345"/>
    </location>
</feature>
<keyword evidence="3 6" id="KW-0547">Nucleotide-binding</keyword>
<keyword evidence="6" id="KW-0963">Cytoplasm</keyword>